<dbReference type="Pfam" id="PF08268">
    <property type="entry name" value="FBA_3"/>
    <property type="match status" value="1"/>
</dbReference>
<evidence type="ECO:0000313" key="3">
    <source>
        <dbReference type="Proteomes" id="UP000516437"/>
    </source>
</evidence>
<dbReference type="OrthoDB" id="1938527at2759"/>
<dbReference type="EMBL" id="RXIC02000021">
    <property type="protein sequence ID" value="KAB1219422.1"/>
    <property type="molecule type" value="Genomic_DNA"/>
</dbReference>
<organism evidence="2 3">
    <name type="scientific">Morella rubra</name>
    <name type="common">Chinese bayberry</name>
    <dbReference type="NCBI Taxonomy" id="262757"/>
    <lineage>
        <taxon>Eukaryota</taxon>
        <taxon>Viridiplantae</taxon>
        <taxon>Streptophyta</taxon>
        <taxon>Embryophyta</taxon>
        <taxon>Tracheophyta</taxon>
        <taxon>Spermatophyta</taxon>
        <taxon>Magnoliopsida</taxon>
        <taxon>eudicotyledons</taxon>
        <taxon>Gunneridae</taxon>
        <taxon>Pentapetalae</taxon>
        <taxon>rosids</taxon>
        <taxon>fabids</taxon>
        <taxon>Fagales</taxon>
        <taxon>Myricaceae</taxon>
        <taxon>Morella</taxon>
    </lineage>
</organism>
<dbReference type="PANTHER" id="PTHR31672">
    <property type="entry name" value="BNACNNG10540D PROTEIN"/>
    <property type="match status" value="1"/>
</dbReference>
<dbReference type="InterPro" id="IPR013187">
    <property type="entry name" value="F-box-assoc_dom_typ3"/>
</dbReference>
<dbReference type="PANTHER" id="PTHR31672:SF11">
    <property type="entry name" value="F-BOX PROTEIN CPR1-LIKE ISOFORM X2"/>
    <property type="match status" value="1"/>
</dbReference>
<dbReference type="InterPro" id="IPR050796">
    <property type="entry name" value="SCF_F-box_component"/>
</dbReference>
<dbReference type="AlphaFoldDB" id="A0A6A1W2H7"/>
<feature type="domain" description="F-box associated beta-propeller type 3" evidence="1">
    <location>
        <begin position="121"/>
        <end position="275"/>
    </location>
</feature>
<proteinExistence type="predicted"/>
<dbReference type="Proteomes" id="UP000516437">
    <property type="component" value="Chromosome 3"/>
</dbReference>
<gene>
    <name evidence="2" type="ORF">CJ030_MR3G001095</name>
</gene>
<accession>A0A6A1W2H7</accession>
<sequence length="283" mass="31731">MGNKNSSLLRLVEERALSMEEKKRQQEALVPYLHKDCISNILGRLPLDNLQRSRESLYRSPMASIPPEKPNTVSVETKFLQSACVPVLGQPNMDPNMKSYIKFLEISGEKSEVGEYNVRCLGNIRARKLIALPLGTLYPPHDESYGFALSNITREYKVVRLFRDELGCLGCEILILGTRVWRGVNGPSVGLVGWFAIGALHWVPHIDDSDYIVSMDVDTEKFHTVPLPKSSRTHDGIVEMGGFLSFVTHAELNQIEVWILKGIGESWTKQHSIITGSVVDMVP</sequence>
<protein>
    <recommendedName>
        <fullName evidence="1">F-box associated beta-propeller type 3 domain-containing protein</fullName>
    </recommendedName>
</protein>
<comment type="caution">
    <text evidence="2">The sequence shown here is derived from an EMBL/GenBank/DDBJ whole genome shotgun (WGS) entry which is preliminary data.</text>
</comment>
<keyword evidence="3" id="KW-1185">Reference proteome</keyword>
<reference evidence="2 3" key="1">
    <citation type="journal article" date="2019" name="Plant Biotechnol. J.">
        <title>The red bayberry genome and genetic basis of sex determination.</title>
        <authorList>
            <person name="Jia H.M."/>
            <person name="Jia H.J."/>
            <person name="Cai Q.L."/>
            <person name="Wang Y."/>
            <person name="Zhao H.B."/>
            <person name="Yang W.F."/>
            <person name="Wang G.Y."/>
            <person name="Li Y.H."/>
            <person name="Zhan D.L."/>
            <person name="Shen Y.T."/>
            <person name="Niu Q.F."/>
            <person name="Chang L."/>
            <person name="Qiu J."/>
            <person name="Zhao L."/>
            <person name="Xie H.B."/>
            <person name="Fu W.Y."/>
            <person name="Jin J."/>
            <person name="Li X.W."/>
            <person name="Jiao Y."/>
            <person name="Zhou C.C."/>
            <person name="Tu T."/>
            <person name="Chai C.Y."/>
            <person name="Gao J.L."/>
            <person name="Fan L.J."/>
            <person name="van de Weg E."/>
            <person name="Wang J.Y."/>
            <person name="Gao Z.S."/>
        </authorList>
    </citation>
    <scope>NUCLEOTIDE SEQUENCE [LARGE SCALE GENOMIC DNA]</scope>
    <source>
        <tissue evidence="2">Leaves</tissue>
    </source>
</reference>
<evidence type="ECO:0000259" key="1">
    <source>
        <dbReference type="Pfam" id="PF08268"/>
    </source>
</evidence>
<evidence type="ECO:0000313" key="2">
    <source>
        <dbReference type="EMBL" id="KAB1219422.1"/>
    </source>
</evidence>
<name>A0A6A1W2H7_9ROSI</name>
<dbReference type="InterPro" id="IPR017451">
    <property type="entry name" value="F-box-assoc_interact_dom"/>
</dbReference>
<dbReference type="NCBIfam" id="TIGR01640">
    <property type="entry name" value="F_box_assoc_1"/>
    <property type="match status" value="1"/>
</dbReference>